<name>A0A2P2P4U8_RHIMU</name>
<accession>A0A2P2P4U8</accession>
<protein>
    <submittedName>
        <fullName evidence="1">Uncharacterized protein</fullName>
    </submittedName>
</protein>
<organism evidence="1">
    <name type="scientific">Rhizophora mucronata</name>
    <name type="common">Asiatic mangrove</name>
    <dbReference type="NCBI Taxonomy" id="61149"/>
    <lineage>
        <taxon>Eukaryota</taxon>
        <taxon>Viridiplantae</taxon>
        <taxon>Streptophyta</taxon>
        <taxon>Embryophyta</taxon>
        <taxon>Tracheophyta</taxon>
        <taxon>Spermatophyta</taxon>
        <taxon>Magnoliopsida</taxon>
        <taxon>eudicotyledons</taxon>
        <taxon>Gunneridae</taxon>
        <taxon>Pentapetalae</taxon>
        <taxon>rosids</taxon>
        <taxon>fabids</taxon>
        <taxon>Malpighiales</taxon>
        <taxon>Rhizophoraceae</taxon>
        <taxon>Rhizophora</taxon>
    </lineage>
</organism>
<sequence>MVLEIFQAINSFHLYT</sequence>
<dbReference type="AlphaFoldDB" id="A0A2P2P4U8"/>
<dbReference type="EMBL" id="GGEC01069189">
    <property type="protein sequence ID" value="MBX49673.1"/>
    <property type="molecule type" value="Transcribed_RNA"/>
</dbReference>
<proteinExistence type="predicted"/>
<evidence type="ECO:0000313" key="1">
    <source>
        <dbReference type="EMBL" id="MBX49673.1"/>
    </source>
</evidence>
<reference evidence="1" key="1">
    <citation type="submission" date="2018-02" db="EMBL/GenBank/DDBJ databases">
        <title>Rhizophora mucronata_Transcriptome.</title>
        <authorList>
            <person name="Meera S.P."/>
            <person name="Sreeshan A."/>
            <person name="Augustine A."/>
        </authorList>
    </citation>
    <scope>NUCLEOTIDE SEQUENCE</scope>
    <source>
        <tissue evidence="1">Leaf</tissue>
    </source>
</reference>